<evidence type="ECO:0000313" key="2">
    <source>
        <dbReference type="Proteomes" id="UP001500902"/>
    </source>
</evidence>
<name>A0ABP7B900_9ACTN</name>
<protein>
    <submittedName>
        <fullName evidence="1">Uncharacterized protein</fullName>
    </submittedName>
</protein>
<comment type="caution">
    <text evidence="1">The sequence shown here is derived from an EMBL/GenBank/DDBJ whole genome shotgun (WGS) entry which is preliminary data.</text>
</comment>
<keyword evidence="2" id="KW-1185">Reference proteome</keyword>
<accession>A0ABP7B900</accession>
<gene>
    <name evidence="1" type="ORF">GCM10022224_013360</name>
</gene>
<evidence type="ECO:0000313" key="1">
    <source>
        <dbReference type="EMBL" id="GAA3651809.1"/>
    </source>
</evidence>
<sequence length="81" mass="7778">MEARCGTVTVAAGGSWTAGTGVTLVDTGRSCARTGPVVGPVIGPVIGPATDLSAASAAGTATRAVAAMDAEASTRRRACGM</sequence>
<dbReference type="EMBL" id="BAAAZP010000019">
    <property type="protein sequence ID" value="GAA3651809.1"/>
    <property type="molecule type" value="Genomic_DNA"/>
</dbReference>
<dbReference type="Proteomes" id="UP001500902">
    <property type="component" value="Unassembled WGS sequence"/>
</dbReference>
<organism evidence="1 2">
    <name type="scientific">Nonomuraea antimicrobica</name>
    <dbReference type="NCBI Taxonomy" id="561173"/>
    <lineage>
        <taxon>Bacteria</taxon>
        <taxon>Bacillati</taxon>
        <taxon>Actinomycetota</taxon>
        <taxon>Actinomycetes</taxon>
        <taxon>Streptosporangiales</taxon>
        <taxon>Streptosporangiaceae</taxon>
        <taxon>Nonomuraea</taxon>
    </lineage>
</organism>
<proteinExistence type="predicted"/>
<reference evidence="2" key="1">
    <citation type="journal article" date="2019" name="Int. J. Syst. Evol. Microbiol.">
        <title>The Global Catalogue of Microorganisms (GCM) 10K type strain sequencing project: providing services to taxonomists for standard genome sequencing and annotation.</title>
        <authorList>
            <consortium name="The Broad Institute Genomics Platform"/>
            <consortium name="The Broad Institute Genome Sequencing Center for Infectious Disease"/>
            <person name="Wu L."/>
            <person name="Ma J."/>
        </authorList>
    </citation>
    <scope>NUCLEOTIDE SEQUENCE [LARGE SCALE GENOMIC DNA]</scope>
    <source>
        <strain evidence="2">JCM 16904</strain>
    </source>
</reference>